<dbReference type="Gene3D" id="3.40.190.10">
    <property type="entry name" value="Periplasmic binding protein-like II"/>
    <property type="match status" value="1"/>
</dbReference>
<dbReference type="EMBL" id="CP137852">
    <property type="protein sequence ID" value="WPB87582.1"/>
    <property type="molecule type" value="Genomic_DNA"/>
</dbReference>
<dbReference type="Proteomes" id="UP001305521">
    <property type="component" value="Chromosome"/>
</dbReference>
<keyword evidence="4" id="KW-1185">Reference proteome</keyword>
<dbReference type="InterPro" id="IPR042100">
    <property type="entry name" value="Bug_dom1"/>
</dbReference>
<gene>
    <name evidence="3" type="ORF">R9Z33_12035</name>
</gene>
<dbReference type="InterPro" id="IPR005064">
    <property type="entry name" value="BUG"/>
</dbReference>
<evidence type="ECO:0000313" key="3">
    <source>
        <dbReference type="EMBL" id="WPB87582.1"/>
    </source>
</evidence>
<dbReference type="RefSeq" id="WP_318651534.1">
    <property type="nucleotide sequence ID" value="NZ_CP137852.1"/>
</dbReference>
<dbReference type="PANTHER" id="PTHR42928">
    <property type="entry name" value="TRICARBOXYLATE-BINDING PROTEIN"/>
    <property type="match status" value="1"/>
</dbReference>
<name>A0ABZ0PQB6_9PROT</name>
<proteinExistence type="inferred from homology"/>
<feature type="signal peptide" evidence="2">
    <location>
        <begin position="1"/>
        <end position="17"/>
    </location>
</feature>
<protein>
    <submittedName>
        <fullName evidence="3">Tripartite tricarboxylate transporter substrate binding protein</fullName>
    </submittedName>
</protein>
<sequence length="316" mass="33943">MLRYVLAALLLPGIALAQTWPERPVRIIVPFPPGGGTEAVARLVATHYQEVFGQPFVVESRSGASGMLGTEMAARAAPDGYTLSMTASGPLSILPQMLQAGYDPIRSFEHVLLPSVTPLMMVVPTNRPPNTMQEFVAWAATRRGQINYCSIGVASPSHLSGEMFARAMNVEMTHIPHRGSGPALVDTIAGHCDVLFDSSSSSGPHIRGGRLKALGITTRERHPSWPDLPTMAEQGAVGYASQTWSGLVAPAGTPAAIVNRLNAEGRRFATSPRERERIVSQGGVVVDMSPQQFREFLQTEIAAWGQVIRAGNIRAE</sequence>
<keyword evidence="2" id="KW-0732">Signal</keyword>
<feature type="chain" id="PRO_5045741556" evidence="2">
    <location>
        <begin position="18"/>
        <end position="316"/>
    </location>
</feature>
<evidence type="ECO:0000256" key="1">
    <source>
        <dbReference type="ARBA" id="ARBA00006987"/>
    </source>
</evidence>
<dbReference type="PANTHER" id="PTHR42928:SF5">
    <property type="entry name" value="BLR1237 PROTEIN"/>
    <property type="match status" value="1"/>
</dbReference>
<dbReference type="CDD" id="cd07012">
    <property type="entry name" value="PBP2_Bug_TTT"/>
    <property type="match status" value="1"/>
</dbReference>
<accession>A0ABZ0PQB6</accession>
<comment type="similarity">
    <text evidence="1">Belongs to the UPF0065 (bug) family.</text>
</comment>
<reference evidence="3 4" key="1">
    <citation type="submission" date="2023-11" db="EMBL/GenBank/DDBJ databases">
        <title>Arctic aerobic anoxygenic photoheterotroph Sediminicoccus rosea KRV36 adapts its photosynthesis to long days of polar summer.</title>
        <authorList>
            <person name="Tomasch J."/>
            <person name="Kopejtka K."/>
            <person name="Bily T."/>
            <person name="Gardiner A.T."/>
            <person name="Gardian Z."/>
            <person name="Shivaramu S."/>
            <person name="Koblizek M."/>
            <person name="Engelhardt F."/>
            <person name="Kaftan D."/>
        </authorList>
    </citation>
    <scope>NUCLEOTIDE SEQUENCE [LARGE SCALE GENOMIC DNA]</scope>
    <source>
        <strain evidence="3 4">R-30</strain>
    </source>
</reference>
<dbReference type="Gene3D" id="3.40.190.150">
    <property type="entry name" value="Bordetella uptake gene, domain 1"/>
    <property type="match status" value="1"/>
</dbReference>
<dbReference type="Pfam" id="PF03401">
    <property type="entry name" value="TctC"/>
    <property type="match status" value="1"/>
</dbReference>
<organism evidence="3 4">
    <name type="scientific">Sediminicoccus rosea</name>
    <dbReference type="NCBI Taxonomy" id="1225128"/>
    <lineage>
        <taxon>Bacteria</taxon>
        <taxon>Pseudomonadati</taxon>
        <taxon>Pseudomonadota</taxon>
        <taxon>Alphaproteobacteria</taxon>
        <taxon>Acetobacterales</taxon>
        <taxon>Roseomonadaceae</taxon>
        <taxon>Sediminicoccus</taxon>
    </lineage>
</organism>
<evidence type="ECO:0000313" key="4">
    <source>
        <dbReference type="Proteomes" id="UP001305521"/>
    </source>
</evidence>
<dbReference type="PIRSF" id="PIRSF017082">
    <property type="entry name" value="YflP"/>
    <property type="match status" value="1"/>
</dbReference>
<evidence type="ECO:0000256" key="2">
    <source>
        <dbReference type="SAM" id="SignalP"/>
    </source>
</evidence>